<dbReference type="InterPro" id="IPR013210">
    <property type="entry name" value="LRR_N_plant-typ"/>
</dbReference>
<dbReference type="GO" id="GO:0005886">
    <property type="term" value="C:plasma membrane"/>
    <property type="evidence" value="ECO:0000318"/>
    <property type="project" value="GO_Central"/>
</dbReference>
<dbReference type="GeneID" id="107944175"/>
<dbReference type="PaxDb" id="3635-A0A1U8N6R1"/>
<dbReference type="STRING" id="3635.A0A1U8N6R1"/>
<dbReference type="InterPro" id="IPR053211">
    <property type="entry name" value="DNA_repair-toleration"/>
</dbReference>
<proteinExistence type="predicted"/>
<keyword evidence="3" id="KW-0677">Repeat</keyword>
<evidence type="ECO:0000259" key="4">
    <source>
        <dbReference type="Pfam" id="PF08263"/>
    </source>
</evidence>
<dbReference type="Gene3D" id="3.80.10.10">
    <property type="entry name" value="Ribonuclease Inhibitor"/>
    <property type="match status" value="1"/>
</dbReference>
<keyword evidence="5" id="KW-1185">Reference proteome</keyword>
<gene>
    <name evidence="6" type="primary">LOC107944175</name>
</gene>
<dbReference type="Pfam" id="PF08263">
    <property type="entry name" value="LRRNT_2"/>
    <property type="match status" value="1"/>
</dbReference>
<reference evidence="6" key="2">
    <citation type="submission" date="2025-08" db="UniProtKB">
        <authorList>
            <consortium name="RefSeq"/>
        </authorList>
    </citation>
    <scope>IDENTIFICATION</scope>
</reference>
<evidence type="ECO:0000256" key="1">
    <source>
        <dbReference type="ARBA" id="ARBA00022614"/>
    </source>
</evidence>
<dbReference type="GO" id="GO:0038023">
    <property type="term" value="F:signaling receptor activity"/>
    <property type="evidence" value="ECO:0000318"/>
    <property type="project" value="GO_Central"/>
</dbReference>
<accession>A0A1U8N6R1</accession>
<evidence type="ECO:0000313" key="6">
    <source>
        <dbReference type="RefSeq" id="XP_016733494.2"/>
    </source>
</evidence>
<dbReference type="AlphaFoldDB" id="A0A1U8N6R1"/>
<keyword evidence="2" id="KW-0732">Signal</keyword>
<sequence>MHKFQSLQQLPNQLSKSLLRYTSQPPSSSNAREGFSLVSLTTTSPAVRGNDSDQQAVLQFKAKITGDQLNIMESWNSSIHFCQWIGVTCGRKHRRVTKLKLRILKLSRSLSPYIGNLSFLRELDLVGNSFYNQIPQEIGGLRRLEALNLANNSISGEIPSNLSACSKLILVDMSDNQLTGEIPALLGLLSNLKKSSHGVHQGSRSRNSTRP</sequence>
<name>A0A1U8N6R1_GOSHI</name>
<dbReference type="Pfam" id="PF00560">
    <property type="entry name" value="LRR_1"/>
    <property type="match status" value="3"/>
</dbReference>
<dbReference type="Proteomes" id="UP000818029">
    <property type="component" value="Chromosome A10"/>
</dbReference>
<dbReference type="InterPro" id="IPR032675">
    <property type="entry name" value="LRR_dom_sf"/>
</dbReference>
<feature type="domain" description="Leucine-rich repeat-containing N-terminal plant-type" evidence="4">
    <location>
        <begin position="51"/>
        <end position="89"/>
    </location>
</feature>
<dbReference type="SUPFAM" id="SSF52058">
    <property type="entry name" value="L domain-like"/>
    <property type="match status" value="1"/>
</dbReference>
<keyword evidence="1" id="KW-0433">Leucine-rich repeat</keyword>
<organism evidence="5 6">
    <name type="scientific">Gossypium hirsutum</name>
    <name type="common">Upland cotton</name>
    <name type="synonym">Gossypium mexicanum</name>
    <dbReference type="NCBI Taxonomy" id="3635"/>
    <lineage>
        <taxon>Eukaryota</taxon>
        <taxon>Viridiplantae</taxon>
        <taxon>Streptophyta</taxon>
        <taxon>Embryophyta</taxon>
        <taxon>Tracheophyta</taxon>
        <taxon>Spermatophyta</taxon>
        <taxon>Magnoliopsida</taxon>
        <taxon>eudicotyledons</taxon>
        <taxon>Gunneridae</taxon>
        <taxon>Pentapetalae</taxon>
        <taxon>rosids</taxon>
        <taxon>malvids</taxon>
        <taxon>Malvales</taxon>
        <taxon>Malvaceae</taxon>
        <taxon>Malvoideae</taxon>
        <taxon>Gossypium</taxon>
    </lineage>
</organism>
<evidence type="ECO:0000313" key="5">
    <source>
        <dbReference type="Proteomes" id="UP000818029"/>
    </source>
</evidence>
<protein>
    <submittedName>
        <fullName evidence="6">LRR receptor-like serine/threonine-protein kinase EFR</fullName>
    </submittedName>
</protein>
<dbReference type="PANTHER" id="PTHR48060">
    <property type="entry name" value="DNA DAMAGE-REPAIR/TOLERATION PROTEIN DRT100"/>
    <property type="match status" value="1"/>
</dbReference>
<dbReference type="KEGG" id="ghi:107944175"/>
<dbReference type="RefSeq" id="XP_016733494.2">
    <property type="nucleotide sequence ID" value="XM_016878005.2"/>
</dbReference>
<evidence type="ECO:0000256" key="3">
    <source>
        <dbReference type="ARBA" id="ARBA00022737"/>
    </source>
</evidence>
<evidence type="ECO:0000256" key="2">
    <source>
        <dbReference type="ARBA" id="ARBA00022729"/>
    </source>
</evidence>
<dbReference type="InterPro" id="IPR001611">
    <property type="entry name" value="Leu-rich_rpt"/>
</dbReference>
<reference evidence="5" key="1">
    <citation type="journal article" date="2020" name="Nat. Genet.">
        <title>Genomic diversifications of five Gossypium allopolyploid species and their impact on cotton improvement.</title>
        <authorList>
            <person name="Chen Z.J."/>
            <person name="Sreedasyam A."/>
            <person name="Ando A."/>
            <person name="Song Q."/>
            <person name="De Santiago L.M."/>
            <person name="Hulse-Kemp A.M."/>
            <person name="Ding M."/>
            <person name="Ye W."/>
            <person name="Kirkbride R.C."/>
            <person name="Jenkins J."/>
            <person name="Plott C."/>
            <person name="Lovell J."/>
            <person name="Lin Y.M."/>
            <person name="Vaughn R."/>
            <person name="Liu B."/>
            <person name="Simpson S."/>
            <person name="Scheffler B.E."/>
            <person name="Wen L."/>
            <person name="Saski C.A."/>
            <person name="Grover C.E."/>
            <person name="Hu G."/>
            <person name="Conover J.L."/>
            <person name="Carlson J.W."/>
            <person name="Shu S."/>
            <person name="Boston L.B."/>
            <person name="Williams M."/>
            <person name="Peterson D.G."/>
            <person name="McGee K."/>
            <person name="Jones D.C."/>
            <person name="Wendel J.F."/>
            <person name="Stelly D.M."/>
            <person name="Grimwood J."/>
            <person name="Schmutz J."/>
        </authorList>
    </citation>
    <scope>NUCLEOTIDE SEQUENCE [LARGE SCALE GENOMIC DNA]</scope>
    <source>
        <strain evidence="5">cv. TM-1</strain>
    </source>
</reference>
<dbReference type="PANTHER" id="PTHR48060:SF21">
    <property type="entry name" value="L DOMAIN-LIKE PROTEIN"/>
    <property type="match status" value="1"/>
</dbReference>